<feature type="compositionally biased region" description="Low complexity" evidence="1">
    <location>
        <begin position="242"/>
        <end position="257"/>
    </location>
</feature>
<accession>A0A0G4HB28</accession>
<evidence type="ECO:0000313" key="3">
    <source>
        <dbReference type="EMBL" id="CEM41123.1"/>
    </source>
</evidence>
<feature type="region of interest" description="Disordered" evidence="1">
    <location>
        <begin position="240"/>
        <end position="259"/>
    </location>
</feature>
<keyword evidence="2" id="KW-0732">Signal</keyword>
<dbReference type="VEuPathDB" id="CryptoDB:Cvel_25812"/>
<feature type="region of interest" description="Disordered" evidence="1">
    <location>
        <begin position="128"/>
        <end position="209"/>
    </location>
</feature>
<feature type="chain" id="PRO_5005191248" description="CBM1 domain-containing protein" evidence="2">
    <location>
        <begin position="25"/>
        <end position="315"/>
    </location>
</feature>
<dbReference type="AlphaFoldDB" id="A0A0G4HB28"/>
<evidence type="ECO:0000256" key="1">
    <source>
        <dbReference type="SAM" id="MobiDB-lite"/>
    </source>
</evidence>
<dbReference type="EMBL" id="CDMZ01002176">
    <property type="protein sequence ID" value="CEM41123.1"/>
    <property type="molecule type" value="Genomic_DNA"/>
</dbReference>
<sequence>MRFFGIVLFQFGVSVLLLLDGGDAMRLEGEDLVKVKRKPSNGYCCKARKRPQGWVEFFDCQSLKGFPEHTAPDDCVIVDGDQNACAYPNWDAVPKPKVVDDWYVARLKTDASTVKAVREGKEAVFAPPVESWTTPPAADKPLSPLKPPSPPMIDAATSPLDPPPPLDLDESPEAPESPKLSPVGADSSDSVPLLALGGEEDGDVTPEGASGGSCGWKCNKCAVQCDRKKSSAILSGAPPAITMSSTMSRTDSDSTFSAMSGSGCEGDLMGAIDMRGEENPYKNPPCHWTCLFKCWACDHAIERAKYVDWWNKHQA</sequence>
<feature type="signal peptide" evidence="2">
    <location>
        <begin position="1"/>
        <end position="24"/>
    </location>
</feature>
<proteinExistence type="predicted"/>
<evidence type="ECO:0008006" key="4">
    <source>
        <dbReference type="Google" id="ProtNLM"/>
    </source>
</evidence>
<reference evidence="3" key="1">
    <citation type="submission" date="2014-11" db="EMBL/GenBank/DDBJ databases">
        <authorList>
            <person name="Otto D Thomas"/>
            <person name="Naeem Raeece"/>
        </authorList>
    </citation>
    <scope>NUCLEOTIDE SEQUENCE</scope>
</reference>
<organism evidence="3">
    <name type="scientific">Chromera velia CCMP2878</name>
    <dbReference type="NCBI Taxonomy" id="1169474"/>
    <lineage>
        <taxon>Eukaryota</taxon>
        <taxon>Sar</taxon>
        <taxon>Alveolata</taxon>
        <taxon>Colpodellida</taxon>
        <taxon>Chromeraceae</taxon>
        <taxon>Chromera</taxon>
    </lineage>
</organism>
<evidence type="ECO:0000256" key="2">
    <source>
        <dbReference type="SAM" id="SignalP"/>
    </source>
</evidence>
<gene>
    <name evidence="3" type="ORF">Cvel_25812</name>
</gene>
<name>A0A0G4HB28_9ALVE</name>
<protein>
    <recommendedName>
        <fullName evidence="4">CBM1 domain-containing protein</fullName>
    </recommendedName>
</protein>